<gene>
    <name evidence="10" type="ORF">ALC53_07764</name>
</gene>
<name>A0A195BB42_9HYME</name>
<evidence type="ECO:0000256" key="3">
    <source>
        <dbReference type="ARBA" id="ARBA00010701"/>
    </source>
</evidence>
<dbReference type="PANTHER" id="PTHR11610">
    <property type="entry name" value="LIPASE"/>
    <property type="match status" value="1"/>
</dbReference>
<dbReference type="AlphaFoldDB" id="A0A195BB42"/>
<dbReference type="GO" id="GO:0005615">
    <property type="term" value="C:extracellular space"/>
    <property type="evidence" value="ECO:0007669"/>
    <property type="project" value="TreeGrafter"/>
</dbReference>
<dbReference type="EC" id="3.1.1.32" evidence="4"/>
<dbReference type="Gene3D" id="3.40.50.1820">
    <property type="entry name" value="alpha/beta hydrolase"/>
    <property type="match status" value="1"/>
</dbReference>
<reference evidence="10 11" key="1">
    <citation type="submission" date="2015-09" db="EMBL/GenBank/DDBJ databases">
        <title>Atta colombica WGS genome.</title>
        <authorList>
            <person name="Nygaard S."/>
            <person name="Hu H."/>
            <person name="Boomsma J."/>
            <person name="Zhang G."/>
        </authorList>
    </citation>
    <scope>NUCLEOTIDE SEQUENCE [LARGE SCALE GENOMIC DNA]</scope>
    <source>
        <strain evidence="10">Treedump-2</strain>
        <tissue evidence="10">Whole body</tissue>
    </source>
</reference>
<evidence type="ECO:0000256" key="4">
    <source>
        <dbReference type="ARBA" id="ARBA00013179"/>
    </source>
</evidence>
<dbReference type="SUPFAM" id="SSF53474">
    <property type="entry name" value="alpha/beta-Hydrolases"/>
    <property type="match status" value="1"/>
</dbReference>
<dbReference type="GO" id="GO:0008970">
    <property type="term" value="F:phospholipase A1 activity"/>
    <property type="evidence" value="ECO:0007669"/>
    <property type="project" value="UniProtKB-EC"/>
</dbReference>
<organism evidence="10 11">
    <name type="scientific">Atta colombica</name>
    <dbReference type="NCBI Taxonomy" id="520822"/>
    <lineage>
        <taxon>Eukaryota</taxon>
        <taxon>Metazoa</taxon>
        <taxon>Ecdysozoa</taxon>
        <taxon>Arthropoda</taxon>
        <taxon>Hexapoda</taxon>
        <taxon>Insecta</taxon>
        <taxon>Pterygota</taxon>
        <taxon>Neoptera</taxon>
        <taxon>Endopterygota</taxon>
        <taxon>Hymenoptera</taxon>
        <taxon>Apocrita</taxon>
        <taxon>Aculeata</taxon>
        <taxon>Formicoidea</taxon>
        <taxon>Formicidae</taxon>
        <taxon>Myrmicinae</taxon>
        <taxon>Atta</taxon>
    </lineage>
</organism>
<keyword evidence="11" id="KW-1185">Reference proteome</keyword>
<feature type="non-terminal residue" evidence="10">
    <location>
        <position position="1"/>
    </location>
</feature>
<dbReference type="InterPro" id="IPR000734">
    <property type="entry name" value="TAG_lipase"/>
</dbReference>
<evidence type="ECO:0000256" key="8">
    <source>
        <dbReference type="RuleBase" id="RU004262"/>
    </source>
</evidence>
<accession>A0A195BB42</accession>
<proteinExistence type="inferred from homology"/>
<keyword evidence="6" id="KW-0378">Hydrolase</keyword>
<dbReference type="EMBL" id="KQ976529">
    <property type="protein sequence ID" value="KYM81771.1"/>
    <property type="molecule type" value="Genomic_DNA"/>
</dbReference>
<evidence type="ECO:0000256" key="6">
    <source>
        <dbReference type="ARBA" id="ARBA00022801"/>
    </source>
</evidence>
<evidence type="ECO:0000256" key="2">
    <source>
        <dbReference type="ARBA" id="ARBA00004613"/>
    </source>
</evidence>
<dbReference type="GO" id="GO:0016042">
    <property type="term" value="P:lipid catabolic process"/>
    <property type="evidence" value="ECO:0007669"/>
    <property type="project" value="TreeGrafter"/>
</dbReference>
<dbReference type="Pfam" id="PF00151">
    <property type="entry name" value="Lipase"/>
    <property type="match status" value="1"/>
</dbReference>
<dbReference type="InterPro" id="IPR013818">
    <property type="entry name" value="Lipase"/>
</dbReference>
<evidence type="ECO:0000256" key="7">
    <source>
        <dbReference type="ARBA" id="ARBA00023157"/>
    </source>
</evidence>
<dbReference type="STRING" id="520822.A0A195BB42"/>
<evidence type="ECO:0000313" key="10">
    <source>
        <dbReference type="EMBL" id="KYM81771.1"/>
    </source>
</evidence>
<evidence type="ECO:0000259" key="9">
    <source>
        <dbReference type="Pfam" id="PF00151"/>
    </source>
</evidence>
<dbReference type="InterPro" id="IPR029058">
    <property type="entry name" value="AB_hydrolase_fold"/>
</dbReference>
<keyword evidence="7" id="KW-1015">Disulfide bond</keyword>
<protein>
    <recommendedName>
        <fullName evidence="4">phospholipase A1</fullName>
        <ecNumber evidence="4">3.1.1.32</ecNumber>
    </recommendedName>
</protein>
<evidence type="ECO:0000256" key="1">
    <source>
        <dbReference type="ARBA" id="ARBA00000111"/>
    </source>
</evidence>
<feature type="domain" description="Lipase" evidence="9">
    <location>
        <begin position="48"/>
        <end position="263"/>
    </location>
</feature>
<dbReference type="Proteomes" id="UP000078540">
    <property type="component" value="Unassembled WGS sequence"/>
</dbReference>
<dbReference type="PRINTS" id="PR00821">
    <property type="entry name" value="TAGLIPASE"/>
</dbReference>
<keyword evidence="5" id="KW-0964">Secreted</keyword>
<evidence type="ECO:0000256" key="5">
    <source>
        <dbReference type="ARBA" id="ARBA00022525"/>
    </source>
</evidence>
<evidence type="ECO:0000313" key="11">
    <source>
        <dbReference type="Proteomes" id="UP000078540"/>
    </source>
</evidence>
<comment type="subcellular location">
    <subcellularLocation>
        <location evidence="2">Secreted</location>
    </subcellularLocation>
</comment>
<comment type="similarity">
    <text evidence="3 8">Belongs to the AB hydrolase superfamily. Lipase family.</text>
</comment>
<sequence length="370" mass="41028">IFLSLYEYEWFVEENRISSVQNYYAEILNVTGEQVRENEFCNDIDPMQSFIFVVHGFTSYANSSHTRDLAMQLKHKHTVFALDWSQGACKDGIPILKYTAYPSAVINTREIGHLLANYTLTLIKQCKVPIEKITYIGHSLGAHVSGFAAKHMQSVNFTIRNIIGADPAWPLFKTNKCDEKLCKSDAKYVVALHTSDLGIQYEMGHLDLYFNGGHIQPKCGINIACSHTRAITYITDIFKNNCGFLGVSDSSSSYPNSNTTDCIVVNSNILDCNNSIEGKYYLFVDKDSHCTQETFNCKQIRKEDEDKITTGISLRIIFARSLIAINLLSISDPAEMSLVCGCAVVLGCGLFNCPVVEGAAKPGGGCIAQC</sequence>
<comment type="catalytic activity">
    <reaction evidence="1">
        <text>a 1,2-diacyl-sn-glycero-3-phosphocholine + H2O = a 2-acyl-sn-glycero-3-phosphocholine + a fatty acid + H(+)</text>
        <dbReference type="Rhea" id="RHEA:18689"/>
        <dbReference type="ChEBI" id="CHEBI:15377"/>
        <dbReference type="ChEBI" id="CHEBI:15378"/>
        <dbReference type="ChEBI" id="CHEBI:28868"/>
        <dbReference type="ChEBI" id="CHEBI:57643"/>
        <dbReference type="ChEBI" id="CHEBI:57875"/>
        <dbReference type="EC" id="3.1.1.32"/>
    </reaction>
</comment>